<dbReference type="GO" id="GO:0005874">
    <property type="term" value="C:microtubule"/>
    <property type="evidence" value="ECO:0007669"/>
    <property type="project" value="UniProtKB-KW"/>
</dbReference>
<evidence type="ECO:0000256" key="6">
    <source>
        <dbReference type="ARBA" id="ARBA00023175"/>
    </source>
</evidence>
<feature type="compositionally biased region" description="Polar residues" evidence="8">
    <location>
        <begin position="1476"/>
        <end position="1489"/>
    </location>
</feature>
<accession>A0A819N7Y1</accession>
<evidence type="ECO:0000256" key="4">
    <source>
        <dbReference type="ARBA" id="ARBA00022741"/>
    </source>
</evidence>
<feature type="compositionally biased region" description="Basic and acidic residues" evidence="8">
    <location>
        <begin position="1790"/>
        <end position="1811"/>
    </location>
</feature>
<feature type="region of interest" description="Disordered" evidence="8">
    <location>
        <begin position="1330"/>
        <end position="1357"/>
    </location>
</feature>
<comment type="caution">
    <text evidence="10">The sequence shown here is derived from an EMBL/GenBank/DDBJ whole genome shotgun (WGS) entry which is preliminary data.</text>
</comment>
<feature type="compositionally biased region" description="Basic and acidic residues" evidence="8">
    <location>
        <begin position="1850"/>
        <end position="1865"/>
    </location>
</feature>
<feature type="region of interest" description="Disordered" evidence="8">
    <location>
        <begin position="1790"/>
        <end position="1815"/>
    </location>
</feature>
<evidence type="ECO:0000256" key="3">
    <source>
        <dbReference type="ARBA" id="ARBA00022701"/>
    </source>
</evidence>
<comment type="subcellular location">
    <subcellularLocation>
        <location evidence="1">Cytoplasm</location>
        <location evidence="1">Cytoskeleton</location>
    </subcellularLocation>
</comment>
<evidence type="ECO:0000256" key="8">
    <source>
        <dbReference type="SAM" id="MobiDB-lite"/>
    </source>
</evidence>
<feature type="compositionally biased region" description="Polar residues" evidence="8">
    <location>
        <begin position="1333"/>
        <end position="1342"/>
    </location>
</feature>
<dbReference type="PANTHER" id="PTHR47971">
    <property type="entry name" value="KINESIN-RELATED PROTEIN 6"/>
    <property type="match status" value="1"/>
</dbReference>
<gene>
    <name evidence="10" type="ORF">OVN521_LOCUS14478</name>
</gene>
<dbReference type="GO" id="GO:0007019">
    <property type="term" value="P:microtubule depolymerization"/>
    <property type="evidence" value="ECO:0007669"/>
    <property type="project" value="TreeGrafter"/>
</dbReference>
<keyword evidence="3" id="KW-0493">Microtubule</keyword>
<sequence length="2680" mass="305540">MDCNQQNSEGDNASLPLTSSISSTLESISKTTSLIRPKQSNINVDYSEIRPQSFRKRYNQQQKQMKHYISSYSATTNTSVLSSTTTIMKKNENHQNLLNKIFQMQKQEARPLGICVRKCGLCRQFKHILLAECTVCCRMMDVDLKDCKCRILRSRNIIDHLICSICNSELTLDGYIICANRTCQTTLSTLINKESTTEIEEISVPSAILTDIYYPKSIHRTVAIQVNTLINLPSLQRFLPTIIDDVNEESSLSSSLSLSKCDLDWTKVTSAYSSDMSYMSIESNMNVSFDNITRNMTAAFNSNQPTKLALQSEDKLRQQLSQVRNIHMVLTNANDKIVDNSVESIEMPKSPRCLAIVNVQNRHDRLSALLKLKQDSACQTEFSCLIDIDKMIRCDELANVTVIRTNSSTQIERQIQVDTIKERFYSLCQAHIEMSNLLDSTIDATNDETILKALIDRDGQRWSEFINHLINAKTNFSLIDIAQRLLNIIERLHSSGRLNNLTNGQLQRKVRYAMSQLKCTDEYSSLRNDFKSTKANRSTVKSTGKTDCNGALDMTVTVRPIDQHHNRQQSVTSSHHIWKPDVDRLFDQGYSADEIHRLIHEAVTSTSLQCDDYRLQDVFNYINTKAKQQRARTAPSKIAFVAASPKTKSITHKIFQSTTLFQPIKPTEITDGNTGIKACLSSSIATRNEISSSLLSAVENNDRMLPIDATKNSLKLSDNLPHTGLIESFNIELNKIRKITTENKFIIDLSKNEKDNNLPIRISSNQGYVNLMSNVDSTIRKKQPSLTNIETITQNERNTDENIDSDNNNIINERKAMQSSRELVNSEISQTSKTSAFHSQKNFSTTKMTTSSHSTNMPLSSLEEQSLDRLQPVQSILGSIYNSDVHKNSHSSNILLELNSLVDIIESNLHESDKIRRDDMELLMTKCIELLHNQKNASISQSEEVRFQNVNDGISNASNLLQEYTTLTIPSRINNEDSLYDQNLSNMIILSSDIQVSLKHVEDNPKQSIESIFQPIQSQPNPEMDLKQQLITSEYQEFASSIRCRASAFNSSIEKISMETLKAVATHSKEYISLETEDLSKPLIKNKMNPNDVSNMELKKESDLHHKSAQKEWLDSLLSKLSDNVSRTSNVSSTSPSLLVIDGTKVNDKDKQEIEQPEKQESIKMKTLDNKISMLRKHSKSSISVHDHVTNRMKMTVDSPNKQYVADVIILRKDYAMSIIVPGQSSSMINEHCQLAEAKISQKKLAISTKTFLNLKDQLTQLPNDENHDVHSTFQKSPSTNILHKNYFKEGKKSNSFVVHDETFSVNGQPSLSSNIEVLQQLDQVQIRDAKSASKSNENVQSLRKLADNETIENTPPKSVLEDKYVKSFSSNDDTNKNVIRKNESNIYVEKNSKSSDIDVSILNQYTTLVMSEAYKQQNEISKVQLPVTTKYFAISDGIQQYDCVLTHLNDPDGTCLLKKTIFDDSHTSNEEKHSNISLHDQNTPGETSIRNKKDIDLIDDKIDDRITDQLHTPTSLSLNPNITQQSIKSIMFPSNNITTDDRQYAKMSTSLVASLEPASMSRAMSNTFKENESMLMGTGSSHLIGESSETKSSVMKLGAQYDVHNDEQLINFAPIKHNHVNDNIPQSNLDDASNHNKDFSQNNPDLTLLGKEFSQEFNLSDDTIQLLPSSFRNKENLLNETVNNQQPMIQFIQMDRTHSLPKTDIENIQDDSTITKVKQLLKHEVQLITNRNTELHNASLSNTVDLEKRKELPSSNQIIIDRTLKNIATSKNSTLKKYELQENPSLKSEFDIESSHREKDRQSEKTKPFENRNFYKQSLPVSNIPVSVNFDSETKNLIDEISPSLLSKLHDDNQDRLNDRKSANTEEQNSSKSFTSDVQRMDRSSEIKIKQQPITSTTDAVLLSSFTNINMKQQVAQPWVSSSENKDDILTFGKTMNLVPEEITNLTRMLPSNLAHQSSISSLSMPKLLLKRSSIKSNSTSTQMIKPNAALSITDVSTSSSNIATNDRTRCTHSALSDQEEIVSRKKSINTKNFKDKFISTVQPSSKRNILRKKTLRSSQNQSLISSKPEEQNLKSFKKKFINNSLVSNSDLVYDSEQGSDTWIKSYENRNQILRTDQRDQKKKQKRPNKSRIIDSSQLVPFNLQARGDHQASIADSSRLPNIEQSCGTHYLKKYSNYFSRRPIIRLPVTQIEKFECGTIGSRLHSSHVSNRLLPSIDDRHYSSAQFHQTTESFTDRIYSLMSSENIDDKQAFESILHWQSQQQNPIRKVEQNKFQNIHLLDASTSHSVRGRQYPILGDEIDMIDDPNTCTIVNEWAFAELVNAERDKFMQNSTDTIIKSKKRANINKNLKICLRKRPLTRFEQSMLKEVDIISIVNPQTIYLHIPSITVDNQAFIRNRKFKCDHTFDEYCQISTIYHSTLAPLLDLAIDSNNCLYLIGGGKYSGKNFLLHALIDRFAFDLNRLLSSYDIYIKLLGICHNRIIDLLQNYSPIRIIKSMNWTLIPNDVFHLKNDKDIDYVTSQIKRRRRFIHQIIQINFHEKHQSKVMGSLMIVVLASSQYVYTRNLCSHRRKFLINSLNKTILSFKRALVGNRQNPDRVRAAFNNDVLTRLIEPYVFDDQSNICYVGTLNPGHRHRTATKYTIEFARNLRFCLKRINKQRRQQKKIVRENIINHDDDLF</sequence>
<feature type="domain" description="Kinesin motor" evidence="9">
    <location>
        <begin position="2348"/>
        <end position="2659"/>
    </location>
</feature>
<keyword evidence="7" id="KW-0206">Cytoskeleton</keyword>
<proteinExistence type="predicted"/>
<reference evidence="10" key="1">
    <citation type="submission" date="2021-02" db="EMBL/GenBank/DDBJ databases">
        <authorList>
            <person name="Nowell W R."/>
        </authorList>
    </citation>
    <scope>NUCLEOTIDE SEQUENCE</scope>
</reference>
<dbReference type="InterPro" id="IPR027640">
    <property type="entry name" value="Kinesin-like_fam"/>
</dbReference>
<keyword evidence="11" id="KW-1185">Reference proteome</keyword>
<organism evidence="10 11">
    <name type="scientific">Rotaria magnacalcarata</name>
    <dbReference type="NCBI Taxonomy" id="392030"/>
    <lineage>
        <taxon>Eukaryota</taxon>
        <taxon>Metazoa</taxon>
        <taxon>Spiralia</taxon>
        <taxon>Gnathifera</taxon>
        <taxon>Rotifera</taxon>
        <taxon>Eurotatoria</taxon>
        <taxon>Bdelloidea</taxon>
        <taxon>Philodinida</taxon>
        <taxon>Philodinidae</taxon>
        <taxon>Rotaria</taxon>
    </lineage>
</organism>
<evidence type="ECO:0000256" key="5">
    <source>
        <dbReference type="ARBA" id="ARBA00022840"/>
    </source>
</evidence>
<feature type="region of interest" description="Disordered" evidence="8">
    <location>
        <begin position="829"/>
        <end position="858"/>
    </location>
</feature>
<dbReference type="InterPro" id="IPR036961">
    <property type="entry name" value="Kinesin_motor_dom_sf"/>
</dbReference>
<evidence type="ECO:0000259" key="9">
    <source>
        <dbReference type="SMART" id="SM00129"/>
    </source>
</evidence>
<dbReference type="InterPro" id="IPR027417">
    <property type="entry name" value="P-loop_NTPase"/>
</dbReference>
<evidence type="ECO:0000256" key="2">
    <source>
        <dbReference type="ARBA" id="ARBA00022490"/>
    </source>
</evidence>
<protein>
    <recommendedName>
        <fullName evidence="9">Kinesin motor domain-containing protein</fullName>
    </recommendedName>
</protein>
<evidence type="ECO:0000313" key="11">
    <source>
        <dbReference type="Proteomes" id="UP000663866"/>
    </source>
</evidence>
<name>A0A819N7Y1_9BILA</name>
<keyword evidence="6" id="KW-0505">Motor protein</keyword>
<feature type="region of interest" description="Disordered" evidence="8">
    <location>
        <begin position="1469"/>
        <end position="1490"/>
    </location>
</feature>
<dbReference type="PANTHER" id="PTHR47971:SF8">
    <property type="entry name" value="KINESIN-LIKE PROTEIN"/>
    <property type="match status" value="1"/>
</dbReference>
<evidence type="ECO:0000313" key="10">
    <source>
        <dbReference type="EMBL" id="CAF3990872.1"/>
    </source>
</evidence>
<dbReference type="EMBL" id="CAJOBG010002202">
    <property type="protein sequence ID" value="CAF3990872.1"/>
    <property type="molecule type" value="Genomic_DNA"/>
</dbReference>
<dbReference type="InterPro" id="IPR001752">
    <property type="entry name" value="Kinesin_motor_dom"/>
</dbReference>
<dbReference type="GO" id="GO:0005524">
    <property type="term" value="F:ATP binding"/>
    <property type="evidence" value="ECO:0007669"/>
    <property type="project" value="UniProtKB-KW"/>
</dbReference>
<dbReference type="Gene3D" id="3.40.850.10">
    <property type="entry name" value="Kinesin motor domain"/>
    <property type="match status" value="1"/>
</dbReference>
<dbReference type="Proteomes" id="UP000663866">
    <property type="component" value="Unassembled WGS sequence"/>
</dbReference>
<dbReference type="GO" id="GO:0007018">
    <property type="term" value="P:microtubule-based movement"/>
    <property type="evidence" value="ECO:0007669"/>
    <property type="project" value="InterPro"/>
</dbReference>
<evidence type="ECO:0000256" key="1">
    <source>
        <dbReference type="ARBA" id="ARBA00004245"/>
    </source>
</evidence>
<feature type="compositionally biased region" description="Low complexity" evidence="8">
    <location>
        <begin position="844"/>
        <end position="855"/>
    </location>
</feature>
<feature type="compositionally biased region" description="Polar residues" evidence="8">
    <location>
        <begin position="829"/>
        <end position="843"/>
    </location>
</feature>
<dbReference type="GO" id="GO:0003777">
    <property type="term" value="F:microtubule motor activity"/>
    <property type="evidence" value="ECO:0007669"/>
    <property type="project" value="InterPro"/>
</dbReference>
<dbReference type="SMART" id="SM00129">
    <property type="entry name" value="KISc"/>
    <property type="match status" value="1"/>
</dbReference>
<evidence type="ECO:0000256" key="7">
    <source>
        <dbReference type="ARBA" id="ARBA00023212"/>
    </source>
</evidence>
<keyword evidence="5" id="KW-0067">ATP-binding</keyword>
<dbReference type="GO" id="GO:0008017">
    <property type="term" value="F:microtubule binding"/>
    <property type="evidence" value="ECO:0007669"/>
    <property type="project" value="InterPro"/>
</dbReference>
<feature type="compositionally biased region" description="Basic and acidic residues" evidence="8">
    <location>
        <begin position="1880"/>
        <end position="1890"/>
    </location>
</feature>
<feature type="compositionally biased region" description="Polar residues" evidence="8">
    <location>
        <begin position="1866"/>
        <end position="1879"/>
    </location>
</feature>
<keyword evidence="2" id="KW-0963">Cytoplasm</keyword>
<keyword evidence="4" id="KW-0547">Nucleotide-binding</keyword>
<dbReference type="SUPFAM" id="SSF52540">
    <property type="entry name" value="P-loop containing nucleoside triphosphate hydrolases"/>
    <property type="match status" value="1"/>
</dbReference>
<feature type="region of interest" description="Disordered" evidence="8">
    <location>
        <begin position="1850"/>
        <end position="1892"/>
    </location>
</feature>